<evidence type="ECO:0000256" key="6">
    <source>
        <dbReference type="ARBA" id="ARBA00022741"/>
    </source>
</evidence>
<dbReference type="GO" id="GO:0005886">
    <property type="term" value="C:plasma membrane"/>
    <property type="evidence" value="ECO:0007669"/>
    <property type="project" value="UniProtKB-SubCell"/>
</dbReference>
<feature type="transmembrane region" description="Helical" evidence="10">
    <location>
        <begin position="91"/>
        <end position="113"/>
    </location>
</feature>
<dbReference type="InterPro" id="IPR003593">
    <property type="entry name" value="AAA+_ATPase"/>
</dbReference>
<dbReference type="SMART" id="SM00382">
    <property type="entry name" value="AAA"/>
    <property type="match status" value="2"/>
</dbReference>
<feature type="transmembrane region" description="Helical" evidence="10">
    <location>
        <begin position="24"/>
        <end position="47"/>
    </location>
</feature>
<feature type="domain" description="ABC transmembrane type-1" evidence="12">
    <location>
        <begin position="85"/>
        <end position="277"/>
    </location>
</feature>
<dbReference type="EMBL" id="PPCN01000018">
    <property type="protein sequence ID" value="POF28048.1"/>
    <property type="molecule type" value="Genomic_DNA"/>
</dbReference>
<keyword evidence="14" id="KW-1185">Reference proteome</keyword>
<evidence type="ECO:0000313" key="13">
    <source>
        <dbReference type="EMBL" id="POF28048.1"/>
    </source>
</evidence>
<evidence type="ECO:0000256" key="1">
    <source>
        <dbReference type="ARBA" id="ARBA00004417"/>
    </source>
</evidence>
<reference evidence="13 14" key="1">
    <citation type="submission" date="2018-01" db="EMBL/GenBank/DDBJ databases">
        <title>Genomic Encyclopedia of Archaeal and Bacterial Type Strains, Phase II (KMG-II): from individual species to whole genera.</title>
        <authorList>
            <person name="Goeker M."/>
        </authorList>
    </citation>
    <scope>NUCLEOTIDE SEQUENCE [LARGE SCALE GENOMIC DNA]</scope>
    <source>
        <strain evidence="13 14">DSM 17023</strain>
    </source>
</reference>
<dbReference type="InterPro" id="IPR035906">
    <property type="entry name" value="MetI-like_sf"/>
</dbReference>
<sequence length="829" mass="88654">MSETVLSDRFFGAPSRHRLTAEQAVRLTGLVILTLMIAAAVFGPMLVPYGAREIVCQPFATPSAAHLLGCNDAGQDILVGVLTGGRVSLSVGIVTALLTTALATFVAVGAAYFGGLIDQLAMRVVDVIMSLPFLPLVIVLGTFLGASLSVQVLVITLVMWAQPVRELRSQVLSLRAAEHVQAARAMGGKFGWIARKHILPDLAPLIVPQFVRVAHNAILIESSLSFLGLGDPLRKSWGTILFHANARTAFLTESWVWWILPPGIAIALAVVAFALMGYGVGDDKTPRADRNAKALDDVEKKASDGILSLQGVSIAYRTGDGPVPAVKDVSLELRQGELVGLVGESGSGKSTLGMSLLRLLPPAGRITGGGVWLDGENLFSAENARLRAVRGTSIALVPQSAMNALNPVRNIGWQISEALKIHGKEGGTARVAELLQLVHIDPARAAAYPHELSGGMRQRVVIAIALANDPKVLIADEPTTGLDVLVQAEIMALFAQLRAELGIAILFVTHDLPLIAAEADRLAIMEKGVIVETGKPRDLEQHASHPHTRALFASIPKLHAPRIWQRHPAAGGKILTLDNVSISFNAGFAARLRGAKPVNALRGVSVELRRGEVLGLVGGSGSGKTTAARLSLGQYAPDEGAVLFEGEPLHKASGTPVHMIFQDPYQSLSARMSVMEAVAEPLRIDGRPCNCAEIATALREVHLPCDDAFLNRRVGSLSGGQRQRVAFARARITRPQVILADEPTSMLDQSIRLDILNLLEDMRRDLGTSILFITHDIVLARHFCDRVAVMRDGVIVELGQADDVALTPSHEYTKQLIDAVEHPSSARII</sequence>
<dbReference type="CDD" id="cd03257">
    <property type="entry name" value="ABC_NikE_OppD_transporters"/>
    <property type="match status" value="2"/>
</dbReference>
<evidence type="ECO:0000313" key="14">
    <source>
        <dbReference type="Proteomes" id="UP000236959"/>
    </source>
</evidence>
<dbReference type="GO" id="GO:0016887">
    <property type="term" value="F:ATP hydrolysis activity"/>
    <property type="evidence" value="ECO:0007669"/>
    <property type="project" value="InterPro"/>
</dbReference>
<evidence type="ECO:0000256" key="2">
    <source>
        <dbReference type="ARBA" id="ARBA00004651"/>
    </source>
</evidence>
<dbReference type="Pfam" id="PF00528">
    <property type="entry name" value="BPD_transp_1"/>
    <property type="match status" value="1"/>
</dbReference>
<dbReference type="SUPFAM" id="SSF52540">
    <property type="entry name" value="P-loop containing nucleoside triphosphate hydrolases"/>
    <property type="match status" value="2"/>
</dbReference>
<dbReference type="InterPro" id="IPR000515">
    <property type="entry name" value="MetI-like"/>
</dbReference>
<protein>
    <submittedName>
        <fullName evidence="13">Peptide/nickel transport system ATP-binding protein</fullName>
    </submittedName>
</protein>
<comment type="similarity">
    <text evidence="3">Belongs to the ABC transporter superfamily.</text>
</comment>
<comment type="similarity">
    <text evidence="10">Belongs to the binding-protein-dependent transport system permease family.</text>
</comment>
<keyword evidence="6" id="KW-0547">Nucleotide-binding</keyword>
<evidence type="ECO:0000259" key="12">
    <source>
        <dbReference type="PROSITE" id="PS50928"/>
    </source>
</evidence>
<feature type="domain" description="ABC transporter" evidence="11">
    <location>
        <begin position="309"/>
        <end position="552"/>
    </location>
</feature>
<dbReference type="Proteomes" id="UP000236959">
    <property type="component" value="Unassembled WGS sequence"/>
</dbReference>
<dbReference type="InterPro" id="IPR013563">
    <property type="entry name" value="Oligopep_ABC_C"/>
</dbReference>
<evidence type="ECO:0000256" key="7">
    <source>
        <dbReference type="ARBA" id="ARBA00022840"/>
    </source>
</evidence>
<feature type="domain" description="ABC transporter" evidence="11">
    <location>
        <begin position="575"/>
        <end position="817"/>
    </location>
</feature>
<keyword evidence="9 10" id="KW-0472">Membrane</keyword>
<name>A0A2S3UK08_9HYPH</name>
<dbReference type="CDD" id="cd06261">
    <property type="entry name" value="TM_PBP2"/>
    <property type="match status" value="1"/>
</dbReference>
<evidence type="ECO:0000259" key="11">
    <source>
        <dbReference type="PROSITE" id="PS50893"/>
    </source>
</evidence>
<feature type="transmembrane region" description="Helical" evidence="10">
    <location>
        <begin position="133"/>
        <end position="160"/>
    </location>
</feature>
<evidence type="ECO:0000256" key="8">
    <source>
        <dbReference type="ARBA" id="ARBA00022989"/>
    </source>
</evidence>
<keyword evidence="4 10" id="KW-0813">Transport</keyword>
<dbReference type="PROSITE" id="PS50928">
    <property type="entry name" value="ABC_TM1"/>
    <property type="match status" value="1"/>
</dbReference>
<dbReference type="SUPFAM" id="SSF161098">
    <property type="entry name" value="MetI-like"/>
    <property type="match status" value="1"/>
</dbReference>
<dbReference type="GO" id="GO:0055085">
    <property type="term" value="P:transmembrane transport"/>
    <property type="evidence" value="ECO:0007669"/>
    <property type="project" value="InterPro"/>
</dbReference>
<dbReference type="InterPro" id="IPR027417">
    <property type="entry name" value="P-loop_NTPase"/>
</dbReference>
<evidence type="ECO:0000256" key="4">
    <source>
        <dbReference type="ARBA" id="ARBA00022448"/>
    </source>
</evidence>
<dbReference type="PROSITE" id="PS00211">
    <property type="entry name" value="ABC_TRANSPORTER_1"/>
    <property type="match status" value="1"/>
</dbReference>
<feature type="transmembrane region" description="Helical" evidence="10">
    <location>
        <begin position="255"/>
        <end position="280"/>
    </location>
</feature>
<dbReference type="OrthoDB" id="9809450at2"/>
<comment type="caution">
    <text evidence="13">The sequence shown here is derived from an EMBL/GenBank/DDBJ whole genome shotgun (WGS) entry which is preliminary data.</text>
</comment>
<evidence type="ECO:0000256" key="5">
    <source>
        <dbReference type="ARBA" id="ARBA00022692"/>
    </source>
</evidence>
<keyword evidence="5 10" id="KW-0812">Transmembrane</keyword>
<organism evidence="13 14">
    <name type="scientific">Roseibium marinum</name>
    <dbReference type="NCBI Taxonomy" id="281252"/>
    <lineage>
        <taxon>Bacteria</taxon>
        <taxon>Pseudomonadati</taxon>
        <taxon>Pseudomonadota</taxon>
        <taxon>Alphaproteobacteria</taxon>
        <taxon>Hyphomicrobiales</taxon>
        <taxon>Stappiaceae</taxon>
        <taxon>Roseibium</taxon>
    </lineage>
</organism>
<gene>
    <name evidence="13" type="ORF">CLV41_11852</name>
</gene>
<evidence type="ECO:0000256" key="3">
    <source>
        <dbReference type="ARBA" id="ARBA00005417"/>
    </source>
</evidence>
<comment type="subcellular location">
    <subcellularLocation>
        <location evidence="1">Cell inner membrane</location>
        <topology evidence="1">Peripheral membrane protein</topology>
    </subcellularLocation>
    <subcellularLocation>
        <location evidence="2 10">Cell membrane</location>
        <topology evidence="2 10">Multi-pass membrane protein</topology>
    </subcellularLocation>
</comment>
<dbReference type="InterPro" id="IPR017871">
    <property type="entry name" value="ABC_transporter-like_CS"/>
</dbReference>
<dbReference type="Pfam" id="PF00005">
    <property type="entry name" value="ABC_tran"/>
    <property type="match status" value="2"/>
</dbReference>
<keyword evidence="7 13" id="KW-0067">ATP-binding</keyword>
<dbReference type="Pfam" id="PF08352">
    <property type="entry name" value="oligo_HPY"/>
    <property type="match status" value="2"/>
</dbReference>
<dbReference type="PANTHER" id="PTHR43776">
    <property type="entry name" value="TRANSPORT ATP-BINDING PROTEIN"/>
    <property type="match status" value="1"/>
</dbReference>
<evidence type="ECO:0000256" key="9">
    <source>
        <dbReference type="ARBA" id="ARBA00023136"/>
    </source>
</evidence>
<dbReference type="InterPro" id="IPR050319">
    <property type="entry name" value="ABC_transp_ATP-bind"/>
</dbReference>
<dbReference type="AlphaFoldDB" id="A0A2S3UK08"/>
<proteinExistence type="inferred from homology"/>
<dbReference type="Gene3D" id="1.10.3720.10">
    <property type="entry name" value="MetI-like"/>
    <property type="match status" value="1"/>
</dbReference>
<dbReference type="GO" id="GO:0005524">
    <property type="term" value="F:ATP binding"/>
    <property type="evidence" value="ECO:0007669"/>
    <property type="project" value="UniProtKB-KW"/>
</dbReference>
<accession>A0A2S3UK08</accession>
<dbReference type="RefSeq" id="WP_103225366.1">
    <property type="nucleotide sequence ID" value="NZ_PPCN01000018.1"/>
</dbReference>
<dbReference type="PROSITE" id="PS50893">
    <property type="entry name" value="ABC_TRANSPORTER_2"/>
    <property type="match status" value="2"/>
</dbReference>
<dbReference type="GO" id="GO:0015833">
    <property type="term" value="P:peptide transport"/>
    <property type="evidence" value="ECO:0007669"/>
    <property type="project" value="InterPro"/>
</dbReference>
<keyword evidence="8 10" id="KW-1133">Transmembrane helix</keyword>
<evidence type="ECO:0000256" key="10">
    <source>
        <dbReference type="RuleBase" id="RU363032"/>
    </source>
</evidence>
<dbReference type="Gene3D" id="3.40.50.300">
    <property type="entry name" value="P-loop containing nucleotide triphosphate hydrolases"/>
    <property type="match status" value="2"/>
</dbReference>
<dbReference type="InterPro" id="IPR003439">
    <property type="entry name" value="ABC_transporter-like_ATP-bd"/>
</dbReference>